<accession>A0ABR3BUI2</accession>
<feature type="compositionally biased region" description="Polar residues" evidence="1">
    <location>
        <begin position="320"/>
        <end position="346"/>
    </location>
</feature>
<dbReference type="Pfam" id="PF00172">
    <property type="entry name" value="Zn_clus"/>
    <property type="match status" value="1"/>
</dbReference>
<comment type="caution">
    <text evidence="3">The sequence shown here is derived from an EMBL/GenBank/DDBJ whole genome shotgun (WGS) entry which is preliminary data.</text>
</comment>
<reference evidence="4" key="1">
    <citation type="submission" date="2015-01" db="EMBL/GenBank/DDBJ databases">
        <title>The Genome Sequence of Cryptococcus gattii MMRL2647.</title>
        <authorList>
            <consortium name="The Broad Institute Genomics Platform"/>
            <person name="Cuomo C."/>
            <person name="Litvintseva A."/>
            <person name="Chen Y."/>
            <person name="Heitman J."/>
            <person name="Sun S."/>
            <person name="Springer D."/>
            <person name="Dromer F."/>
            <person name="Young S."/>
            <person name="Zeng Q."/>
            <person name="Gargeya S."/>
            <person name="Abouelleil A."/>
            <person name="Alvarado L."/>
            <person name="Chapman S.B."/>
            <person name="Gainer-Dewar J."/>
            <person name="Goldberg J."/>
            <person name="Griggs A."/>
            <person name="Gujja S."/>
            <person name="Hansen M."/>
            <person name="Howarth C."/>
            <person name="Imamovic A."/>
            <person name="Larimer J."/>
            <person name="Murphy C."/>
            <person name="Naylor J."/>
            <person name="Pearson M."/>
            <person name="Priest M."/>
            <person name="Roberts A."/>
            <person name="Saif S."/>
            <person name="Shea T."/>
            <person name="Sykes S."/>
            <person name="Wortman J."/>
            <person name="Nusbaum C."/>
            <person name="Birren B."/>
        </authorList>
    </citation>
    <scope>NUCLEOTIDE SEQUENCE [LARGE SCALE GENOMIC DNA]</scope>
    <source>
        <strain evidence="4">IND107</strain>
    </source>
</reference>
<name>A0ABR3BUI2_9TREE</name>
<dbReference type="SUPFAM" id="SSF57701">
    <property type="entry name" value="Zn2/Cys6 DNA-binding domain"/>
    <property type="match status" value="1"/>
</dbReference>
<dbReference type="GeneID" id="91989391"/>
<evidence type="ECO:0000313" key="3">
    <source>
        <dbReference type="EMBL" id="KAL0250361.1"/>
    </source>
</evidence>
<keyword evidence="4" id="KW-1185">Reference proteome</keyword>
<proteinExistence type="predicted"/>
<dbReference type="SMART" id="SM00066">
    <property type="entry name" value="GAL4"/>
    <property type="match status" value="1"/>
</dbReference>
<dbReference type="CDD" id="cd00067">
    <property type="entry name" value="GAL4"/>
    <property type="match status" value="1"/>
</dbReference>
<protein>
    <recommendedName>
        <fullName evidence="2">Zn(2)-C6 fungal-type domain-containing protein</fullName>
    </recommendedName>
</protein>
<sequence length="346" mass="37427">MGDPLSEYNLYYHIPVIDHNRNQGTQFRPPIVPNHPHRALYAPPPSYIPIRPTTGLVYPPLPSPGQGFVNPGEIFLPRNTDVSQAGTPSNESVVSDRRPAQLLDSNNHEFSTSGGHDGYGLPPTQFNVPIDPFLFGEPQPGPAALFPQANEPWSFPADPVPGEPLADFQAHALPPSSVIDAEALGDMIVVGEVDKVENEEEEGGGNGNELSEYLDQRSKEKGKGKARQKTPKETVEKRKRGRPRKDASILAKGENPVGQKKKGKGKGTSGKGGWIRRPKACAACNNRHIRCIGGPPCNYCISRNKTCILEGGSLERKQTPPLTTSHPFEGPSASSSSYVPLAQSQL</sequence>
<evidence type="ECO:0000259" key="2">
    <source>
        <dbReference type="SMART" id="SM00066"/>
    </source>
</evidence>
<evidence type="ECO:0000313" key="4">
    <source>
        <dbReference type="Proteomes" id="UP000054399"/>
    </source>
</evidence>
<dbReference type="RefSeq" id="XP_066614548.1">
    <property type="nucleotide sequence ID" value="XM_066757079.1"/>
</dbReference>
<organism evidence="3 4">
    <name type="scientific">Cryptococcus tetragattii IND107</name>
    <dbReference type="NCBI Taxonomy" id="1296105"/>
    <lineage>
        <taxon>Eukaryota</taxon>
        <taxon>Fungi</taxon>
        <taxon>Dikarya</taxon>
        <taxon>Basidiomycota</taxon>
        <taxon>Agaricomycotina</taxon>
        <taxon>Tremellomycetes</taxon>
        <taxon>Tremellales</taxon>
        <taxon>Cryptococcaceae</taxon>
        <taxon>Cryptococcus</taxon>
        <taxon>Cryptococcus gattii species complex</taxon>
    </lineage>
</organism>
<reference evidence="3 4" key="2">
    <citation type="submission" date="2024-01" db="EMBL/GenBank/DDBJ databases">
        <title>Comparative genomics of Cryptococcus and Kwoniella reveals pathogenesis evolution and contrasting modes of karyotype evolution via chromosome fusion or intercentromeric recombination.</title>
        <authorList>
            <person name="Coelho M.A."/>
            <person name="David-Palma M."/>
            <person name="Shea T."/>
            <person name="Bowers K."/>
            <person name="Mcginley-Smith S."/>
            <person name="Mohammad A.W."/>
            <person name="Gnirke A."/>
            <person name="Yurkov A.M."/>
            <person name="Nowrousian M."/>
            <person name="Sun S."/>
            <person name="Cuomo C.A."/>
            <person name="Heitman J."/>
        </authorList>
    </citation>
    <scope>NUCLEOTIDE SEQUENCE [LARGE SCALE GENOMIC DNA]</scope>
    <source>
        <strain evidence="3 4">IND107</strain>
    </source>
</reference>
<feature type="domain" description="Zn(2)-C6 fungal-type" evidence="2">
    <location>
        <begin position="275"/>
        <end position="318"/>
    </location>
</feature>
<gene>
    <name evidence="3" type="ORF">I308_102534</name>
</gene>
<evidence type="ECO:0000256" key="1">
    <source>
        <dbReference type="SAM" id="MobiDB-lite"/>
    </source>
</evidence>
<dbReference type="EMBL" id="ATAM02000004">
    <property type="protein sequence ID" value="KAL0250361.1"/>
    <property type="molecule type" value="Genomic_DNA"/>
</dbReference>
<dbReference type="Gene3D" id="4.10.240.10">
    <property type="entry name" value="Zn(2)-C6 fungal-type DNA-binding domain"/>
    <property type="match status" value="1"/>
</dbReference>
<dbReference type="InterPro" id="IPR036864">
    <property type="entry name" value="Zn2-C6_fun-type_DNA-bd_sf"/>
</dbReference>
<dbReference type="Proteomes" id="UP000054399">
    <property type="component" value="Unassembled WGS sequence"/>
</dbReference>
<feature type="region of interest" description="Disordered" evidence="1">
    <location>
        <begin position="318"/>
        <end position="346"/>
    </location>
</feature>
<feature type="region of interest" description="Disordered" evidence="1">
    <location>
        <begin position="217"/>
        <end position="272"/>
    </location>
</feature>
<dbReference type="InterPro" id="IPR001138">
    <property type="entry name" value="Zn2Cys6_DnaBD"/>
</dbReference>